<protein>
    <submittedName>
        <fullName evidence="2">Uncharacterized protein</fullName>
    </submittedName>
</protein>
<dbReference type="RefSeq" id="WP_251608147.1">
    <property type="nucleotide sequence ID" value="NZ_JAMQJY010000001.1"/>
</dbReference>
<evidence type="ECO:0000256" key="1">
    <source>
        <dbReference type="SAM" id="SignalP"/>
    </source>
</evidence>
<dbReference type="EMBL" id="JAMQJY010000001">
    <property type="protein sequence ID" value="MCM2676256.1"/>
    <property type="molecule type" value="Genomic_DNA"/>
</dbReference>
<reference evidence="2" key="1">
    <citation type="submission" date="2022-06" db="EMBL/GenBank/DDBJ databases">
        <title>Alkalicoccobacillus porphyridii sp. nov., isolated from a marine red alga, Porphyridium purpureum and reclassification of Shouchella plakortidis and Shouchella gibsonii as Alkalicoccobacillus plakortidis comb. nov. and Alkalicoccobacillus gibsonii comb. nov.</title>
        <authorList>
            <person name="Kim K.H."/>
            <person name="Lee J.K."/>
            <person name="Han D.M."/>
            <person name="Baek J.H."/>
            <person name="Jeon C.O."/>
        </authorList>
    </citation>
    <scope>NUCLEOTIDE SEQUENCE</scope>
    <source>
        <strain evidence="2">DSM 19153</strain>
    </source>
</reference>
<accession>A0ABT0XK38</accession>
<sequence>MNTKNTIFNLVCISTLALTIYHPSTAAAESIPFPLNKENSYKLDGDHFLPSSLDTITWGHLPNRNSEPVMEITSGETLTVDTVSHEGILDDQGRNPIEYFGEHGVSEDEILEEAKTIAWFRY</sequence>
<keyword evidence="1" id="KW-0732">Signal</keyword>
<proteinExistence type="predicted"/>
<organism evidence="2 3">
    <name type="scientific">Alkalicoccobacillus plakortidis</name>
    <dbReference type="NCBI Taxonomy" id="444060"/>
    <lineage>
        <taxon>Bacteria</taxon>
        <taxon>Bacillati</taxon>
        <taxon>Bacillota</taxon>
        <taxon>Bacilli</taxon>
        <taxon>Bacillales</taxon>
        <taxon>Bacillaceae</taxon>
        <taxon>Alkalicoccobacillus</taxon>
    </lineage>
</organism>
<keyword evidence="3" id="KW-1185">Reference proteome</keyword>
<evidence type="ECO:0000313" key="3">
    <source>
        <dbReference type="Proteomes" id="UP001203665"/>
    </source>
</evidence>
<gene>
    <name evidence="2" type="ORF">NDM98_12630</name>
</gene>
<evidence type="ECO:0000313" key="2">
    <source>
        <dbReference type="EMBL" id="MCM2676256.1"/>
    </source>
</evidence>
<feature type="chain" id="PRO_5047450414" evidence="1">
    <location>
        <begin position="29"/>
        <end position="122"/>
    </location>
</feature>
<feature type="signal peptide" evidence="1">
    <location>
        <begin position="1"/>
        <end position="28"/>
    </location>
</feature>
<comment type="caution">
    <text evidence="2">The sequence shown here is derived from an EMBL/GenBank/DDBJ whole genome shotgun (WGS) entry which is preliminary data.</text>
</comment>
<name>A0ABT0XK38_9BACI</name>
<dbReference type="Proteomes" id="UP001203665">
    <property type="component" value="Unassembled WGS sequence"/>
</dbReference>